<keyword evidence="1" id="KW-1133">Transmembrane helix</keyword>
<comment type="caution">
    <text evidence="2">The sequence shown here is derived from an EMBL/GenBank/DDBJ whole genome shotgun (WGS) entry which is preliminary data.</text>
</comment>
<organism evidence="2 3">
    <name type="scientific">Pseudomonas fragi</name>
    <dbReference type="NCBI Taxonomy" id="296"/>
    <lineage>
        <taxon>Bacteria</taxon>
        <taxon>Pseudomonadati</taxon>
        <taxon>Pseudomonadota</taxon>
        <taxon>Gammaproteobacteria</taxon>
        <taxon>Pseudomonadales</taxon>
        <taxon>Pseudomonadaceae</taxon>
        <taxon>Pseudomonas</taxon>
    </lineage>
</organism>
<dbReference type="EMBL" id="NQKQ01000041">
    <property type="protein sequence ID" value="PAA04090.1"/>
    <property type="molecule type" value="Genomic_DNA"/>
</dbReference>
<gene>
    <name evidence="2" type="ORF">CJU81_22900</name>
</gene>
<evidence type="ECO:0000313" key="2">
    <source>
        <dbReference type="EMBL" id="PAA04090.1"/>
    </source>
</evidence>
<reference evidence="2 3" key="1">
    <citation type="submission" date="2017-08" db="EMBL/GenBank/DDBJ databases">
        <title>Genomic and metabolic characterisation of spoilage-associated Pseudomonas species.</title>
        <authorList>
            <person name="Stanborough T."/>
            <person name="Fegan N."/>
            <person name="Powell S.M."/>
            <person name="Singh T."/>
            <person name="Tamplin M.L."/>
            <person name="Chandry P.S."/>
        </authorList>
    </citation>
    <scope>NUCLEOTIDE SEQUENCE [LARGE SCALE GENOMIC DNA]</scope>
    <source>
        <strain evidence="2 3">F1801</strain>
    </source>
</reference>
<sequence>MGAILGGMLAFYILCKPIEWALLKRFLNSFNAIVIYSSCIVFFALLTAWYFKRNEPYAFHPSMFVDYFLAAIILPFVRIVLYKRKMKKAISTEK</sequence>
<dbReference type="AlphaFoldDB" id="A0A266ZUV7"/>
<feature type="transmembrane region" description="Helical" evidence="1">
    <location>
        <begin position="63"/>
        <end position="81"/>
    </location>
</feature>
<proteinExistence type="predicted"/>
<accession>A0A266ZUV7</accession>
<feature type="transmembrane region" description="Helical" evidence="1">
    <location>
        <begin position="6"/>
        <end position="23"/>
    </location>
</feature>
<protein>
    <submittedName>
        <fullName evidence="2">Uncharacterized protein</fullName>
    </submittedName>
</protein>
<evidence type="ECO:0000313" key="3">
    <source>
        <dbReference type="Proteomes" id="UP000215861"/>
    </source>
</evidence>
<dbReference type="Proteomes" id="UP000215861">
    <property type="component" value="Unassembled WGS sequence"/>
</dbReference>
<keyword evidence="1" id="KW-0812">Transmembrane</keyword>
<name>A0A266ZUV7_PSEFR</name>
<feature type="transmembrane region" description="Helical" evidence="1">
    <location>
        <begin position="30"/>
        <end position="51"/>
    </location>
</feature>
<keyword evidence="1" id="KW-0472">Membrane</keyword>
<evidence type="ECO:0000256" key="1">
    <source>
        <dbReference type="SAM" id="Phobius"/>
    </source>
</evidence>